<evidence type="ECO:0000313" key="2">
    <source>
        <dbReference type="Proteomes" id="UP000321245"/>
    </source>
</evidence>
<proteinExistence type="predicted"/>
<accession>A0A511NJK1</accession>
<keyword evidence="2" id="KW-1185">Reference proteome</keyword>
<organism evidence="1 2">
    <name type="scientific">Empedobacter brevis NBRC 14943 = ATCC 43319</name>
    <dbReference type="NCBI Taxonomy" id="1218108"/>
    <lineage>
        <taxon>Bacteria</taxon>
        <taxon>Pseudomonadati</taxon>
        <taxon>Bacteroidota</taxon>
        <taxon>Flavobacteriia</taxon>
        <taxon>Flavobacteriales</taxon>
        <taxon>Weeksellaceae</taxon>
        <taxon>Empedobacter</taxon>
    </lineage>
</organism>
<gene>
    <name evidence="1" type="ORF">EB1_27430</name>
</gene>
<reference evidence="1 2" key="1">
    <citation type="submission" date="2019-07" db="EMBL/GenBank/DDBJ databases">
        <title>Whole genome shotgun sequence of Empedobacter brevis NBRC 14943.</title>
        <authorList>
            <person name="Hosoyama A."/>
            <person name="Uohara A."/>
            <person name="Ohji S."/>
            <person name="Ichikawa N."/>
        </authorList>
    </citation>
    <scope>NUCLEOTIDE SEQUENCE [LARGE SCALE GENOMIC DNA]</scope>
    <source>
        <strain evidence="1 2">NBRC 14943</strain>
    </source>
</reference>
<dbReference type="AlphaFoldDB" id="A0A511NJK1"/>
<dbReference type="Proteomes" id="UP000321245">
    <property type="component" value="Unassembled WGS sequence"/>
</dbReference>
<dbReference type="EMBL" id="BJXC01000021">
    <property type="protein sequence ID" value="GEM52953.1"/>
    <property type="molecule type" value="Genomic_DNA"/>
</dbReference>
<evidence type="ECO:0000313" key="1">
    <source>
        <dbReference type="EMBL" id="GEM52953.1"/>
    </source>
</evidence>
<protein>
    <submittedName>
        <fullName evidence="1">Uncharacterized protein</fullName>
    </submittedName>
</protein>
<dbReference type="STRING" id="1218108.GCA_000382425_02873"/>
<dbReference type="RefSeq" id="WP_019976346.1">
    <property type="nucleotide sequence ID" value="NZ_BJXC01000021.1"/>
</dbReference>
<dbReference type="GeneID" id="84650948"/>
<comment type="caution">
    <text evidence="1">The sequence shown here is derived from an EMBL/GenBank/DDBJ whole genome shotgun (WGS) entry which is preliminary data.</text>
</comment>
<sequence>MIETDISIIINRKSDIDQIKEKIIENKIRFPVYIREYEFSYQINFTSDYEEWELDTAILDCFPEYEYTTDLEKGRKEVSPRRTPYCVN</sequence>
<name>A0A511NJK1_9FLAO</name>